<evidence type="ECO:0000313" key="3">
    <source>
        <dbReference type="Proteomes" id="UP000029108"/>
    </source>
</evidence>
<feature type="transmembrane region" description="Helical" evidence="1">
    <location>
        <begin position="193"/>
        <end position="219"/>
    </location>
</feature>
<feature type="transmembrane region" description="Helical" evidence="1">
    <location>
        <begin position="239"/>
        <end position="258"/>
    </location>
</feature>
<proteinExistence type="predicted"/>
<keyword evidence="1" id="KW-1133">Transmembrane helix</keyword>
<evidence type="ECO:0000256" key="1">
    <source>
        <dbReference type="SAM" id="Phobius"/>
    </source>
</evidence>
<keyword evidence="3" id="KW-1185">Reference proteome</keyword>
<feature type="transmembrane region" description="Helical" evidence="1">
    <location>
        <begin position="333"/>
        <end position="352"/>
    </location>
</feature>
<dbReference type="Pfam" id="PF09913">
    <property type="entry name" value="DUF2142"/>
    <property type="match status" value="1"/>
</dbReference>
<feature type="transmembrane region" description="Helical" evidence="1">
    <location>
        <begin position="391"/>
        <end position="417"/>
    </location>
</feature>
<dbReference type="RefSeq" id="WP_033496458.1">
    <property type="nucleotide sequence ID" value="NZ_JDUU01000039.1"/>
</dbReference>
<dbReference type="AlphaFoldDB" id="A0A086ZDA6"/>
<name>A0A086ZDA6_9BIFI</name>
<keyword evidence="1" id="KW-0472">Membrane</keyword>
<reference evidence="2 3" key="1">
    <citation type="submission" date="2014-03" db="EMBL/GenBank/DDBJ databases">
        <title>Genomics of Bifidobacteria.</title>
        <authorList>
            <person name="Ventura M."/>
            <person name="Milani C."/>
            <person name="Lugli G.A."/>
        </authorList>
    </citation>
    <scope>NUCLEOTIDE SEQUENCE [LARGE SCALE GENOMIC DNA]</scope>
    <source>
        <strain evidence="2 3">DSM 23969</strain>
    </source>
</reference>
<dbReference type="STRING" id="1437608.GCA_000771645_01990"/>
<sequence>MNTRMGGIVCLIVFLLSTGVQGCAYLLNIGPLTMPDPGLHAVAPYALATGQTLNPVISQRDQIGNIRRIQPIQAPASLIGEHTHARNATVTGILYTDGSFFSRDEQREQQYQSLTADATFISGNGRSNQYPPLAYLPQSIGMRVALNARRSMWTVLQWGRYANLLAFMIAAGTAILLAGRARWMLCMVGMNPVSVFCASSLMGDATLIAAGMLTVGLFIRLLDHPDGRFARLLPIPLGVLALLFATKIVYLPLLVPFLAVPSRHSVLRRFVTGLLVLLPALVLLAWWSIRYQYVPIGLGVKLASNRTWIVSHPIRTMIVISANMLAYVQREPFSSMLSLLMPVLIALFFLYARRPVVLPSGGEAERSTRRYHRRLNRVFQPFMPIIDWASAYRFTICTVLSCALSLGLMFGSLLVTWTPTASLTRGIPVLPGFQERYLWPLLPLLALPAWDARRDRQKNLRKIC</sequence>
<dbReference type="InterPro" id="IPR018674">
    <property type="entry name" value="DUF2142_membrane"/>
</dbReference>
<protein>
    <submittedName>
        <fullName evidence="2">Membrane protein, PF09913 family</fullName>
    </submittedName>
</protein>
<dbReference type="PROSITE" id="PS51257">
    <property type="entry name" value="PROKAR_LIPOPROTEIN"/>
    <property type="match status" value="1"/>
</dbReference>
<evidence type="ECO:0000313" key="2">
    <source>
        <dbReference type="EMBL" id="KFI44506.1"/>
    </source>
</evidence>
<gene>
    <name evidence="2" type="ORF">BBIA_2414</name>
</gene>
<keyword evidence="1" id="KW-0812">Transmembrane</keyword>
<accession>A0A086ZDA6</accession>
<dbReference type="eggNOG" id="COG4713">
    <property type="taxonomic scope" value="Bacteria"/>
</dbReference>
<dbReference type="EMBL" id="JGYN01000046">
    <property type="protein sequence ID" value="KFI44506.1"/>
    <property type="molecule type" value="Genomic_DNA"/>
</dbReference>
<dbReference type="OrthoDB" id="3239093at2"/>
<feature type="transmembrane region" description="Helical" evidence="1">
    <location>
        <begin position="270"/>
        <end position="289"/>
    </location>
</feature>
<organism evidence="2 3">
    <name type="scientific">Bifidobacterium biavatii DSM 23969</name>
    <dbReference type="NCBI Taxonomy" id="1437608"/>
    <lineage>
        <taxon>Bacteria</taxon>
        <taxon>Bacillati</taxon>
        <taxon>Actinomycetota</taxon>
        <taxon>Actinomycetes</taxon>
        <taxon>Bifidobacteriales</taxon>
        <taxon>Bifidobacteriaceae</taxon>
        <taxon>Bifidobacterium</taxon>
    </lineage>
</organism>
<feature type="transmembrane region" description="Helical" evidence="1">
    <location>
        <begin position="161"/>
        <end position="181"/>
    </location>
</feature>
<dbReference type="Proteomes" id="UP000029108">
    <property type="component" value="Unassembled WGS sequence"/>
</dbReference>
<comment type="caution">
    <text evidence="2">The sequence shown here is derived from an EMBL/GenBank/DDBJ whole genome shotgun (WGS) entry which is preliminary data.</text>
</comment>